<reference evidence="9 10" key="1">
    <citation type="submission" date="2019-09" db="EMBL/GenBank/DDBJ databases">
        <title>Bifidobacterium canis sp. nov., isolated from the digestive tract of German Shepherd dog puppy.</title>
        <authorList>
            <person name="Bunesova V."/>
        </authorList>
    </citation>
    <scope>NUCLEOTIDE SEQUENCE [LARGE SCALE GENOMIC DNA]</scope>
    <source>
        <strain evidence="9 10">GSD1FS</strain>
    </source>
</reference>
<accession>A0A7K1J6E7</accession>
<evidence type="ECO:0000256" key="7">
    <source>
        <dbReference type="RuleBase" id="RU363032"/>
    </source>
</evidence>
<keyword evidence="10" id="KW-1185">Reference proteome</keyword>
<name>A0A7K1J6E7_9BIFI</name>
<dbReference type="CDD" id="cd06261">
    <property type="entry name" value="TM_PBP2"/>
    <property type="match status" value="1"/>
</dbReference>
<keyword evidence="4 7" id="KW-0812">Transmembrane</keyword>
<dbReference type="Gene3D" id="1.10.3720.10">
    <property type="entry name" value="MetI-like"/>
    <property type="match status" value="1"/>
</dbReference>
<dbReference type="Proteomes" id="UP000487882">
    <property type="component" value="Unassembled WGS sequence"/>
</dbReference>
<sequence>MQHRRFNPRNIWKYVLSVVLVVIYCMPLYVMLNMAFKSMTDSSSRLSPPKELFWGNFAQLFQEGSIVRALINTLVITVFTVLIEVVLGCMAAYPLARHRSRFNKLINAVMMGVMMIPPLSILVGVYSTLVSLHATSTFWGMIIVSAAFGLPMPIYFFTKFITTIPRSLDEAAQIDGCNTLQVFFHVILPQMKPAIATIVILNGVGMWNEYGYALYILQKPSMYTLTLTISQYFSSGGANNLNGAAAAACIATLPMIIMYLFLQRYFIQGTVDSAVKG</sequence>
<feature type="transmembrane region" description="Helical" evidence="7">
    <location>
        <begin position="105"/>
        <end position="126"/>
    </location>
</feature>
<dbReference type="PANTHER" id="PTHR32243:SF24">
    <property type="entry name" value="DIACETYLCHITOBIOSE UPTAKE SYSTEM PERMEASE PROTEIN NGCG"/>
    <property type="match status" value="1"/>
</dbReference>
<dbReference type="GO" id="GO:0005886">
    <property type="term" value="C:plasma membrane"/>
    <property type="evidence" value="ECO:0007669"/>
    <property type="project" value="UniProtKB-SubCell"/>
</dbReference>
<dbReference type="SUPFAM" id="SSF161098">
    <property type="entry name" value="MetI-like"/>
    <property type="match status" value="1"/>
</dbReference>
<evidence type="ECO:0000313" key="10">
    <source>
        <dbReference type="Proteomes" id="UP000487882"/>
    </source>
</evidence>
<dbReference type="InterPro" id="IPR035906">
    <property type="entry name" value="MetI-like_sf"/>
</dbReference>
<evidence type="ECO:0000256" key="3">
    <source>
        <dbReference type="ARBA" id="ARBA00022475"/>
    </source>
</evidence>
<keyword evidence="5 7" id="KW-1133">Transmembrane helix</keyword>
<evidence type="ECO:0000256" key="4">
    <source>
        <dbReference type="ARBA" id="ARBA00022692"/>
    </source>
</evidence>
<evidence type="ECO:0000259" key="8">
    <source>
        <dbReference type="PROSITE" id="PS50928"/>
    </source>
</evidence>
<dbReference type="PANTHER" id="PTHR32243">
    <property type="entry name" value="MALTOSE TRANSPORT SYSTEM PERMEASE-RELATED"/>
    <property type="match status" value="1"/>
</dbReference>
<comment type="similarity">
    <text evidence="7">Belongs to the binding-protein-dependent transport system permease family.</text>
</comment>
<keyword evidence="2 7" id="KW-0813">Transport</keyword>
<proteinExistence type="inferred from homology"/>
<feature type="transmembrane region" description="Helical" evidence="7">
    <location>
        <begin position="12"/>
        <end position="32"/>
    </location>
</feature>
<evidence type="ECO:0000256" key="1">
    <source>
        <dbReference type="ARBA" id="ARBA00004651"/>
    </source>
</evidence>
<comment type="subcellular location">
    <subcellularLocation>
        <location evidence="1 7">Cell membrane</location>
        <topology evidence="1 7">Multi-pass membrane protein</topology>
    </subcellularLocation>
</comment>
<feature type="transmembrane region" description="Helical" evidence="7">
    <location>
        <begin position="243"/>
        <end position="262"/>
    </location>
</feature>
<feature type="transmembrane region" description="Helical" evidence="7">
    <location>
        <begin position="194"/>
        <end position="217"/>
    </location>
</feature>
<evidence type="ECO:0000256" key="5">
    <source>
        <dbReference type="ARBA" id="ARBA00022989"/>
    </source>
</evidence>
<feature type="transmembrane region" description="Helical" evidence="7">
    <location>
        <begin position="138"/>
        <end position="157"/>
    </location>
</feature>
<feature type="domain" description="ABC transmembrane type-1" evidence="8">
    <location>
        <begin position="70"/>
        <end position="262"/>
    </location>
</feature>
<dbReference type="Pfam" id="PF00528">
    <property type="entry name" value="BPD_transp_1"/>
    <property type="match status" value="1"/>
</dbReference>
<dbReference type="AlphaFoldDB" id="A0A7K1J6E7"/>
<dbReference type="InterPro" id="IPR000515">
    <property type="entry name" value="MetI-like"/>
</dbReference>
<dbReference type="EMBL" id="WNLP01000007">
    <property type="protein sequence ID" value="MUH60109.1"/>
    <property type="molecule type" value="Genomic_DNA"/>
</dbReference>
<dbReference type="GO" id="GO:0055085">
    <property type="term" value="P:transmembrane transport"/>
    <property type="evidence" value="ECO:0007669"/>
    <property type="project" value="InterPro"/>
</dbReference>
<gene>
    <name evidence="9" type="ORF">GSD1FS_1460</name>
</gene>
<evidence type="ECO:0000256" key="2">
    <source>
        <dbReference type="ARBA" id="ARBA00022448"/>
    </source>
</evidence>
<evidence type="ECO:0000256" key="6">
    <source>
        <dbReference type="ARBA" id="ARBA00023136"/>
    </source>
</evidence>
<evidence type="ECO:0000313" key="9">
    <source>
        <dbReference type="EMBL" id="MUH60109.1"/>
    </source>
</evidence>
<organism evidence="9 10">
    <name type="scientific">Bifidobacterium canis</name>
    <dbReference type="NCBI Taxonomy" id="2610880"/>
    <lineage>
        <taxon>Bacteria</taxon>
        <taxon>Bacillati</taxon>
        <taxon>Actinomycetota</taxon>
        <taxon>Actinomycetes</taxon>
        <taxon>Bifidobacteriales</taxon>
        <taxon>Bifidobacteriaceae</taxon>
        <taxon>Bifidobacterium</taxon>
    </lineage>
</organism>
<feature type="transmembrane region" description="Helical" evidence="7">
    <location>
        <begin position="69"/>
        <end position="93"/>
    </location>
</feature>
<dbReference type="RefSeq" id="WP_155588976.1">
    <property type="nucleotide sequence ID" value="NZ_WNLP01000007.1"/>
</dbReference>
<keyword evidence="3" id="KW-1003">Cell membrane</keyword>
<protein>
    <submittedName>
        <fullName evidence="9">Maltose ABC transporter permease</fullName>
    </submittedName>
</protein>
<keyword evidence="6 7" id="KW-0472">Membrane</keyword>
<dbReference type="InterPro" id="IPR050901">
    <property type="entry name" value="BP-dep_ABC_trans_perm"/>
</dbReference>
<comment type="caution">
    <text evidence="9">The sequence shown here is derived from an EMBL/GenBank/DDBJ whole genome shotgun (WGS) entry which is preliminary data.</text>
</comment>
<dbReference type="PROSITE" id="PS50928">
    <property type="entry name" value="ABC_TM1"/>
    <property type="match status" value="1"/>
</dbReference>